<evidence type="ECO:0000256" key="3">
    <source>
        <dbReference type="ARBA" id="ARBA00023125"/>
    </source>
</evidence>
<dbReference type="InterPro" id="IPR036390">
    <property type="entry name" value="WH_DNA-bd_sf"/>
</dbReference>
<dbReference type="PROSITE" id="PS50931">
    <property type="entry name" value="HTH_LYSR"/>
    <property type="match status" value="1"/>
</dbReference>
<evidence type="ECO:0000256" key="1">
    <source>
        <dbReference type="ARBA" id="ARBA00009437"/>
    </source>
</evidence>
<gene>
    <name evidence="6" type="ORF">NBH21_23910</name>
</gene>
<dbReference type="InterPro" id="IPR000847">
    <property type="entry name" value="LysR_HTH_N"/>
</dbReference>
<dbReference type="GO" id="GO:0003700">
    <property type="term" value="F:DNA-binding transcription factor activity"/>
    <property type="evidence" value="ECO:0007669"/>
    <property type="project" value="InterPro"/>
</dbReference>
<dbReference type="Gene3D" id="3.40.190.10">
    <property type="entry name" value="Periplasmic binding protein-like II"/>
    <property type="match status" value="2"/>
</dbReference>
<proteinExistence type="inferred from homology"/>
<reference evidence="6" key="1">
    <citation type="submission" date="2022-06" db="EMBL/GenBank/DDBJ databases">
        <authorList>
            <person name="Sun Q."/>
        </authorList>
    </citation>
    <scope>NUCLEOTIDE SEQUENCE</scope>
    <source>
        <strain evidence="6">S101</strain>
    </source>
</reference>
<dbReference type="RefSeq" id="WP_250913787.1">
    <property type="nucleotide sequence ID" value="NZ_JAMXLX010000012.1"/>
</dbReference>
<evidence type="ECO:0000256" key="2">
    <source>
        <dbReference type="ARBA" id="ARBA00023015"/>
    </source>
</evidence>
<dbReference type="Proteomes" id="UP001155380">
    <property type="component" value="Unassembled WGS sequence"/>
</dbReference>
<accession>A0AAJ1C2U5</accession>
<protein>
    <submittedName>
        <fullName evidence="6">LysR family transcriptional regulator</fullName>
    </submittedName>
</protein>
<dbReference type="SUPFAM" id="SSF53850">
    <property type="entry name" value="Periplasmic binding protein-like II"/>
    <property type="match status" value="1"/>
</dbReference>
<dbReference type="PANTHER" id="PTHR30126">
    <property type="entry name" value="HTH-TYPE TRANSCRIPTIONAL REGULATOR"/>
    <property type="match status" value="1"/>
</dbReference>
<dbReference type="AlphaFoldDB" id="A0AAJ1C2U5"/>
<organism evidence="6 7">
    <name type="scientific">Ciceribacter sichuanensis</name>
    <dbReference type="NCBI Taxonomy" id="2949647"/>
    <lineage>
        <taxon>Bacteria</taxon>
        <taxon>Pseudomonadati</taxon>
        <taxon>Pseudomonadota</taxon>
        <taxon>Alphaproteobacteria</taxon>
        <taxon>Hyphomicrobiales</taxon>
        <taxon>Rhizobiaceae</taxon>
        <taxon>Ciceribacter</taxon>
    </lineage>
</organism>
<dbReference type="InterPro" id="IPR036388">
    <property type="entry name" value="WH-like_DNA-bd_sf"/>
</dbReference>
<name>A0AAJ1C2U5_9HYPH</name>
<evidence type="ECO:0000259" key="5">
    <source>
        <dbReference type="PROSITE" id="PS50931"/>
    </source>
</evidence>
<dbReference type="GO" id="GO:0000976">
    <property type="term" value="F:transcription cis-regulatory region binding"/>
    <property type="evidence" value="ECO:0007669"/>
    <property type="project" value="TreeGrafter"/>
</dbReference>
<keyword evidence="4" id="KW-0804">Transcription</keyword>
<keyword evidence="3" id="KW-0238">DNA-binding</keyword>
<dbReference type="PANTHER" id="PTHR30126:SF40">
    <property type="entry name" value="HTH-TYPE TRANSCRIPTIONAL REGULATOR GLTR"/>
    <property type="match status" value="1"/>
</dbReference>
<dbReference type="Pfam" id="PF00126">
    <property type="entry name" value="HTH_1"/>
    <property type="match status" value="1"/>
</dbReference>
<dbReference type="EMBL" id="JAMXLX010000012">
    <property type="protein sequence ID" value="MCO5959823.1"/>
    <property type="molecule type" value="Genomic_DNA"/>
</dbReference>
<evidence type="ECO:0000313" key="7">
    <source>
        <dbReference type="Proteomes" id="UP001155380"/>
    </source>
</evidence>
<keyword evidence="2" id="KW-0805">Transcription regulation</keyword>
<evidence type="ECO:0000313" key="6">
    <source>
        <dbReference type="EMBL" id="MCO5959823.1"/>
    </source>
</evidence>
<comment type="similarity">
    <text evidence="1">Belongs to the LysR transcriptional regulatory family.</text>
</comment>
<comment type="caution">
    <text evidence="6">The sequence shown here is derived from an EMBL/GenBank/DDBJ whole genome shotgun (WGS) entry which is preliminary data.</text>
</comment>
<evidence type="ECO:0000256" key="4">
    <source>
        <dbReference type="ARBA" id="ARBA00023163"/>
    </source>
</evidence>
<feature type="domain" description="HTH lysR-type" evidence="5">
    <location>
        <begin position="10"/>
        <end position="65"/>
    </location>
</feature>
<dbReference type="Gene3D" id="1.10.10.10">
    <property type="entry name" value="Winged helix-like DNA-binding domain superfamily/Winged helix DNA-binding domain"/>
    <property type="match status" value="1"/>
</dbReference>
<dbReference type="SUPFAM" id="SSF46785">
    <property type="entry name" value="Winged helix' DNA-binding domain"/>
    <property type="match status" value="1"/>
</dbReference>
<sequence>MRSKDHFGKLSLGTIRCVQAVFACKSVKGAAERLRLSQPAVSQHVARFEKLSKIQVISRSGNSFNVRSDAVAGLIASIVEAEDSLRGIARDEAHSKPRLGICDYVAARYCNAVDRCLDLSRELDIHIGRASSLAEMFGKGELDVVVRPLFFYENAPELTTEVPLVWVGRTLSSMGNESERDRPIPVILETNQSPYSHYAERLLEEARTPYTILARIDDHLVRSRFLAAGLGCTAVPEFLLRSLSGQAAKVSRIPRMAAVRFGVFHNNRTVTFKFAEKIFERLLIPLMSQKLESD</sequence>